<dbReference type="FunFam" id="3.40.190.10:FF:000178">
    <property type="entry name" value="Glutamate receptor subunit"/>
    <property type="match status" value="1"/>
</dbReference>
<keyword evidence="3" id="KW-1003">Cell membrane</keyword>
<name>A0AAN9U4L9_9HEMI</name>
<keyword evidence="12" id="KW-0628">Postsynaptic cell membrane</keyword>
<dbReference type="InterPro" id="IPR001320">
    <property type="entry name" value="Iontro_rcpt_C"/>
</dbReference>
<dbReference type="InterPro" id="IPR001828">
    <property type="entry name" value="ANF_lig-bd_rcpt"/>
</dbReference>
<organism evidence="22 23">
    <name type="scientific">Parthenolecanium corni</name>
    <dbReference type="NCBI Taxonomy" id="536013"/>
    <lineage>
        <taxon>Eukaryota</taxon>
        <taxon>Metazoa</taxon>
        <taxon>Ecdysozoa</taxon>
        <taxon>Arthropoda</taxon>
        <taxon>Hexapoda</taxon>
        <taxon>Insecta</taxon>
        <taxon>Pterygota</taxon>
        <taxon>Neoptera</taxon>
        <taxon>Paraneoptera</taxon>
        <taxon>Hemiptera</taxon>
        <taxon>Sternorrhyncha</taxon>
        <taxon>Coccoidea</taxon>
        <taxon>Coccidae</taxon>
        <taxon>Parthenolecanium</taxon>
    </lineage>
</organism>
<dbReference type="AlphaFoldDB" id="A0AAN9U4L9"/>
<feature type="transmembrane region" description="Helical" evidence="19">
    <location>
        <begin position="634"/>
        <end position="654"/>
    </location>
</feature>
<dbReference type="GO" id="GO:0038023">
    <property type="term" value="F:signaling receptor activity"/>
    <property type="evidence" value="ECO:0007669"/>
    <property type="project" value="InterPro"/>
</dbReference>
<dbReference type="Gene3D" id="1.10.287.70">
    <property type="match status" value="1"/>
</dbReference>
<evidence type="ECO:0000256" key="3">
    <source>
        <dbReference type="ARBA" id="ARBA00022475"/>
    </source>
</evidence>
<keyword evidence="2" id="KW-0813">Transport</keyword>
<feature type="disulfide bond" evidence="18">
    <location>
        <begin position="82"/>
        <end position="343"/>
    </location>
</feature>
<evidence type="ECO:0000256" key="7">
    <source>
        <dbReference type="ARBA" id="ARBA00023018"/>
    </source>
</evidence>
<dbReference type="GO" id="GO:0015276">
    <property type="term" value="F:ligand-gated monoatomic ion channel activity"/>
    <property type="evidence" value="ECO:0007669"/>
    <property type="project" value="InterPro"/>
</dbReference>
<dbReference type="SMART" id="SM00918">
    <property type="entry name" value="Lig_chan-Glu_bd"/>
    <property type="match status" value="1"/>
</dbReference>
<dbReference type="PANTHER" id="PTHR18966">
    <property type="entry name" value="IONOTROPIC GLUTAMATE RECEPTOR"/>
    <property type="match status" value="1"/>
</dbReference>
<dbReference type="Pfam" id="PF00060">
    <property type="entry name" value="Lig_chan"/>
    <property type="match status" value="1"/>
</dbReference>
<feature type="domain" description="Ionotropic glutamate receptor C-terminal" evidence="20">
    <location>
        <begin position="428"/>
        <end position="798"/>
    </location>
</feature>
<keyword evidence="18" id="KW-1015">Disulfide bond</keyword>
<keyword evidence="8" id="KW-0406">Ion transport</keyword>
<evidence type="ECO:0000259" key="21">
    <source>
        <dbReference type="SMART" id="SM00918"/>
    </source>
</evidence>
<keyword evidence="6 19" id="KW-1133">Transmembrane helix</keyword>
<evidence type="ECO:0000256" key="10">
    <source>
        <dbReference type="ARBA" id="ARBA00023170"/>
    </source>
</evidence>
<keyword evidence="4 19" id="KW-0812">Transmembrane</keyword>
<comment type="similarity">
    <text evidence="1">Belongs to the glutamate-gated ion channel (TC 1.A.10.1) family.</text>
</comment>
<keyword evidence="14" id="KW-0407">Ion channel</keyword>
<evidence type="ECO:0000256" key="5">
    <source>
        <dbReference type="ARBA" id="ARBA00022729"/>
    </source>
</evidence>
<dbReference type="Proteomes" id="UP001367676">
    <property type="component" value="Unassembled WGS sequence"/>
</dbReference>
<evidence type="ECO:0000256" key="8">
    <source>
        <dbReference type="ARBA" id="ARBA00023065"/>
    </source>
</evidence>
<sequence length="902" mass="103073">MDQKMFSLGLLGPPLVTLPYENTKHIMYNFGLFGEEEKEEEFVFLQAVEEANYELKRLDWALNASILNVISFDSFLLSRELCKRLKEEPYVAIFGPDYYDLTNTVKSITNAKKIPHIDTRWDTMWLRGGSEIYINLFPNSTLLEKAICDFLKDMDWETFTLIYEGSDSLILMQEVLKEKMGRSKYDRPAVVMKDLPESIDEFKPFLKQIKNSSETHIMLHCKPETIVIVLEKAKEVDLLGPYQTFFITSLDTHTINFKNILPENKDTQSNITTLRLISPENSQLRISMQKYAKQLLLDPSWNISITADTIKTDTALMRDAVLLFTQALKDMPIANFSSSTVDCADKYSYWEFGPPIVEKMKLIEFEGLSGKMDYDANGRRGSFQVEYLEVNRDGFRPLATWDPTRGVKHFRNISQMTKESSLTLANKTLTVVTKIGAPYLIEINNDSLTGNDRYEGFCKDLLDRLAKNLNFKYTLKIPESTVIGELNKETGRYSGLIGELRELRADLAICDFTITPERKKAVDFTAPFMSLGVGILYTVAPAKETSYFSFLDPFDITVWMYLATAYLSLSIALYIIARCTPFEWEGAHPCDDDPEELENAWNLKNCLWFAMGSVLQQGCDILPKATSARLAAGSWWFFTLIITSTYTANLAAFLTTQRMESPIKSAQDLANQDKVKYGCMRNGATADFFRTSNDSLYQRMYATMESANPSVFCDSNEKGVERVLRSKHKYAFFMESSSIDYQKKLDCELTQIGGLLDSKFYGIALPLGSRYRDILTTQILELKENRVVDELKEKWWRNKDNITCEQEVDEDKDKLGVGNVGGVFLLLILGCVLSFFVSILEFLWNVRKVAVREKIFLTEAFWLELKFAFKCSKTTKPVRHTPQGEPLGTPLSISQIGFINKN</sequence>
<dbReference type="InterPro" id="IPR015683">
    <property type="entry name" value="Ionotropic_Glu_rcpt"/>
</dbReference>
<dbReference type="GO" id="GO:0045211">
    <property type="term" value="C:postsynaptic membrane"/>
    <property type="evidence" value="ECO:0007669"/>
    <property type="project" value="UniProtKB-SubCell"/>
</dbReference>
<evidence type="ECO:0000256" key="1">
    <source>
        <dbReference type="ARBA" id="ARBA00008685"/>
    </source>
</evidence>
<dbReference type="SMART" id="SM00079">
    <property type="entry name" value="PBPe"/>
    <property type="match status" value="1"/>
</dbReference>
<evidence type="ECO:0000256" key="6">
    <source>
        <dbReference type="ARBA" id="ARBA00022989"/>
    </source>
</evidence>
<dbReference type="InterPro" id="IPR001508">
    <property type="entry name" value="Iono_Glu_rcpt_met"/>
</dbReference>
<feature type="site" description="Crucial to convey clamshell closure to channel opening" evidence="17">
    <location>
        <position position="663"/>
    </location>
</feature>
<keyword evidence="10" id="KW-0675">Receptor</keyword>
<dbReference type="SUPFAM" id="SSF53850">
    <property type="entry name" value="Periplasmic binding protein-like II"/>
    <property type="match status" value="1"/>
</dbReference>
<comment type="subcellular location">
    <subcellularLocation>
        <location evidence="15">Postsynaptic cell membrane</location>
        <topology evidence="15">Multi-pass membrane protein</topology>
    </subcellularLocation>
</comment>
<keyword evidence="11" id="KW-0325">Glycoprotein</keyword>
<dbReference type="Gene3D" id="3.40.190.10">
    <property type="entry name" value="Periplasmic binding protein-like II"/>
    <property type="match status" value="2"/>
</dbReference>
<feature type="site" description="Interaction with the cone snail toxin Con-ikot-ikot" evidence="17">
    <location>
        <position position="690"/>
    </location>
</feature>
<evidence type="ECO:0000313" key="23">
    <source>
        <dbReference type="Proteomes" id="UP001367676"/>
    </source>
</evidence>
<evidence type="ECO:0000256" key="12">
    <source>
        <dbReference type="ARBA" id="ARBA00023257"/>
    </source>
</evidence>
<proteinExistence type="inferred from homology"/>
<reference evidence="22 23" key="1">
    <citation type="submission" date="2024-03" db="EMBL/GenBank/DDBJ databases">
        <title>Adaptation during the transition from Ophiocordyceps entomopathogen to insect associate is accompanied by gene loss and intensified selection.</title>
        <authorList>
            <person name="Ward C.M."/>
            <person name="Onetto C.A."/>
            <person name="Borneman A.R."/>
        </authorList>
    </citation>
    <scope>NUCLEOTIDE SEQUENCE [LARGE SCALE GENOMIC DNA]</scope>
    <source>
        <strain evidence="22">AWRI1</strain>
        <tissue evidence="22">Single Adult Female</tissue>
    </source>
</reference>
<evidence type="ECO:0000313" key="22">
    <source>
        <dbReference type="EMBL" id="KAK7605228.1"/>
    </source>
</evidence>
<keyword evidence="13" id="KW-1071">Ligand-gated ion channel</keyword>
<feature type="transmembrane region" description="Helical" evidence="19">
    <location>
        <begin position="822"/>
        <end position="844"/>
    </location>
</feature>
<dbReference type="InterPro" id="IPR028082">
    <property type="entry name" value="Peripla_BP_I"/>
</dbReference>
<keyword evidence="5" id="KW-0732">Signal</keyword>
<evidence type="ECO:0000256" key="2">
    <source>
        <dbReference type="ARBA" id="ARBA00022448"/>
    </source>
</evidence>
<protein>
    <submittedName>
        <fullName evidence="22">Uncharacterized protein</fullName>
    </submittedName>
</protein>
<dbReference type="FunFam" id="3.40.190.10:FF:000060">
    <property type="entry name" value="Glutamate receptor ionotropic, kainate 1"/>
    <property type="match status" value="1"/>
</dbReference>
<dbReference type="PRINTS" id="PR00177">
    <property type="entry name" value="NMDARECEPTOR"/>
</dbReference>
<dbReference type="Pfam" id="PF01094">
    <property type="entry name" value="ANF_receptor"/>
    <property type="match status" value="1"/>
</dbReference>
<evidence type="ECO:0000256" key="15">
    <source>
        <dbReference type="ARBA" id="ARBA00034104"/>
    </source>
</evidence>
<evidence type="ECO:0000256" key="18">
    <source>
        <dbReference type="PIRSR" id="PIRSR601508-3"/>
    </source>
</evidence>
<feature type="binding site" evidence="16">
    <location>
        <position position="513"/>
    </location>
    <ligand>
        <name>L-glutamate</name>
        <dbReference type="ChEBI" id="CHEBI:29985"/>
    </ligand>
</feature>
<keyword evidence="9 19" id="KW-0472">Membrane</keyword>
<dbReference type="EMBL" id="JBBCAQ010000002">
    <property type="protein sequence ID" value="KAK7605228.1"/>
    <property type="molecule type" value="Genomic_DNA"/>
</dbReference>
<feature type="binding site" evidence="16">
    <location>
        <position position="735"/>
    </location>
    <ligand>
        <name>L-glutamate</name>
        <dbReference type="ChEBI" id="CHEBI:29985"/>
    </ligand>
</feature>
<dbReference type="Pfam" id="PF10613">
    <property type="entry name" value="Lig_chan-Glu_bd"/>
    <property type="match status" value="1"/>
</dbReference>
<evidence type="ECO:0000256" key="11">
    <source>
        <dbReference type="ARBA" id="ARBA00023180"/>
    </source>
</evidence>
<dbReference type="Gene3D" id="3.40.50.2300">
    <property type="match status" value="2"/>
</dbReference>
<feature type="binding site" evidence="16">
    <location>
        <position position="518"/>
    </location>
    <ligand>
        <name>L-glutamate</name>
        <dbReference type="ChEBI" id="CHEBI:29985"/>
    </ligand>
</feature>
<evidence type="ECO:0000256" key="9">
    <source>
        <dbReference type="ARBA" id="ARBA00023136"/>
    </source>
</evidence>
<feature type="domain" description="Ionotropic glutamate receptor L-glutamate and glycine-binding" evidence="21">
    <location>
        <begin position="438"/>
        <end position="502"/>
    </location>
</feature>
<gene>
    <name evidence="22" type="ORF">V9T40_007086</name>
</gene>
<evidence type="ECO:0000256" key="14">
    <source>
        <dbReference type="ARBA" id="ARBA00023303"/>
    </source>
</evidence>
<dbReference type="SUPFAM" id="SSF53822">
    <property type="entry name" value="Periplasmic binding protein-like I"/>
    <property type="match status" value="1"/>
</dbReference>
<keyword evidence="23" id="KW-1185">Reference proteome</keyword>
<comment type="caution">
    <text evidence="22">The sequence shown here is derived from an EMBL/GenBank/DDBJ whole genome shotgun (WGS) entry which is preliminary data.</text>
</comment>
<feature type="transmembrane region" description="Helical" evidence="19">
    <location>
        <begin position="559"/>
        <end position="577"/>
    </location>
</feature>
<evidence type="ECO:0000256" key="4">
    <source>
        <dbReference type="ARBA" id="ARBA00022692"/>
    </source>
</evidence>
<evidence type="ECO:0000256" key="16">
    <source>
        <dbReference type="PIRSR" id="PIRSR601508-1"/>
    </source>
</evidence>
<keyword evidence="7" id="KW-0770">Synapse</keyword>
<evidence type="ECO:0000259" key="20">
    <source>
        <dbReference type="SMART" id="SM00079"/>
    </source>
</evidence>
<evidence type="ECO:0000256" key="17">
    <source>
        <dbReference type="PIRSR" id="PIRSR601508-2"/>
    </source>
</evidence>
<feature type="binding site" evidence="16">
    <location>
        <position position="685"/>
    </location>
    <ligand>
        <name>L-glutamate</name>
        <dbReference type="ChEBI" id="CHEBI:29985"/>
    </ligand>
</feature>
<accession>A0AAN9U4L9</accession>
<dbReference type="FunFam" id="1.10.287.70:FF:000010">
    <property type="entry name" value="Putative glutamate receptor ionotropic kainate 1"/>
    <property type="match status" value="1"/>
</dbReference>
<evidence type="ECO:0000256" key="19">
    <source>
        <dbReference type="SAM" id="Phobius"/>
    </source>
</evidence>
<feature type="disulfide bond" evidence="18">
    <location>
        <begin position="747"/>
        <end position="804"/>
    </location>
</feature>
<dbReference type="InterPro" id="IPR019594">
    <property type="entry name" value="Glu/Gly-bd"/>
</dbReference>
<evidence type="ECO:0000256" key="13">
    <source>
        <dbReference type="ARBA" id="ARBA00023286"/>
    </source>
</evidence>